<dbReference type="EMBL" id="NGLE01000003">
    <property type="protein sequence ID" value="OTO08054.1"/>
    <property type="molecule type" value="Genomic_DNA"/>
</dbReference>
<comment type="caution">
    <text evidence="2">The sequence shown here is derived from an EMBL/GenBank/DDBJ whole genome shotgun (WGS) entry which is preliminary data.</text>
</comment>
<dbReference type="AlphaFoldDB" id="A0A242CCS0"/>
<keyword evidence="3" id="KW-1185">Reference proteome</keyword>
<evidence type="ECO:0000313" key="3">
    <source>
        <dbReference type="Proteomes" id="UP000195139"/>
    </source>
</evidence>
<reference evidence="2" key="1">
    <citation type="submission" date="2017-05" db="EMBL/GenBank/DDBJ databases">
        <title>The Genome Sequence of Enterococcus sp. 4G2_DIV0659.</title>
        <authorList>
            <consortium name="The Broad Institute Genomics Platform"/>
            <consortium name="The Broad Institute Genomic Center for Infectious Diseases"/>
            <person name="Earl A."/>
            <person name="Manson A."/>
            <person name="Schwartman J."/>
            <person name="Gilmore M."/>
            <person name="Abouelleil A."/>
            <person name="Cao P."/>
            <person name="Chapman S."/>
            <person name="Cusick C."/>
            <person name="Shea T."/>
            <person name="Young S."/>
            <person name="Neafsey D."/>
            <person name="Nusbaum C."/>
            <person name="Birren B."/>
        </authorList>
    </citation>
    <scope>NUCLEOTIDE SEQUENCE [LARGE SCALE GENOMIC DNA]</scope>
    <source>
        <strain evidence="2">4G2_DIV0659</strain>
    </source>
</reference>
<dbReference type="Proteomes" id="UP000195139">
    <property type="component" value="Unassembled WGS sequence"/>
</dbReference>
<organism evidence="2">
    <name type="scientific">Candidatus Enterococcus mansonii</name>
    <dbReference type="NCBI Taxonomy" id="1834181"/>
    <lineage>
        <taxon>Bacteria</taxon>
        <taxon>Bacillati</taxon>
        <taxon>Bacillota</taxon>
        <taxon>Bacilli</taxon>
        <taxon>Lactobacillales</taxon>
        <taxon>Enterococcaceae</taxon>
        <taxon>Enterococcus</taxon>
    </lineage>
</organism>
<evidence type="ECO:0000313" key="1">
    <source>
        <dbReference type="EMBL" id="MEI5993562.1"/>
    </source>
</evidence>
<accession>A0A242CCS0</accession>
<reference evidence="1 3" key="2">
    <citation type="submission" date="2018-07" db="EMBL/GenBank/DDBJ databases">
        <title>The Genome Sequence of Enterococcus sp. DIV0659b.</title>
        <authorList>
            <consortium name="The Broad Institute Genomics Platform"/>
            <consortium name="The Broad Institute Genomic Center for Infectious Diseases"/>
            <person name="Earl A."/>
            <person name="Manson A."/>
            <person name="Schwartman J."/>
            <person name="Gilmore M."/>
            <person name="Abouelleil A."/>
            <person name="Cao P."/>
            <person name="Chapman S."/>
            <person name="Cusick C."/>
            <person name="Shea T."/>
            <person name="Young S."/>
            <person name="Neafsey D."/>
            <person name="Nusbaum C."/>
            <person name="Birren B."/>
        </authorList>
    </citation>
    <scope>NUCLEOTIDE SEQUENCE [LARGE SCALE GENOMIC DNA]</scope>
    <source>
        <strain evidence="1 3">4G2_DIV0659</strain>
    </source>
</reference>
<gene>
    <name evidence="1" type="ORF">A5880_001109</name>
    <name evidence="2" type="ORF">A5880_002324</name>
</gene>
<protein>
    <submittedName>
        <fullName evidence="2">Uncharacterized protein</fullName>
    </submittedName>
</protein>
<sequence>MKNVLSSPKKTMLIFVVLLLVVGTGSFVGGHIVGETNGYHSGKKAGEKAGREKGYKEGHLKGEEQGFATKLEEVNTQPNTFVLPDLVGKKLGAVNFNTTLGGYVFLSFTEGDKKARLYINTESTDGEKVDWSKKMSYVITKQSIAPNSVFDLTKNFSKAETDDYYVSDEKLVLTVEKKSAEASSNSDQEAKAFDIMEKSTVGKDGIVPGTYIMTTDASSALISIEDADGNTIVYENMQSVERAKSDSSNSFISEKTVILKEGYTISPAGSTLHFEPKK</sequence>
<dbReference type="RefSeq" id="WP_086331195.1">
    <property type="nucleotide sequence ID" value="NZ_NGLE02000001.1"/>
</dbReference>
<dbReference type="EMBL" id="NGLE02000001">
    <property type="protein sequence ID" value="MEI5993562.1"/>
    <property type="molecule type" value="Genomic_DNA"/>
</dbReference>
<proteinExistence type="predicted"/>
<name>A0A242CCS0_9ENTE</name>
<evidence type="ECO:0000313" key="2">
    <source>
        <dbReference type="EMBL" id="OTO08054.1"/>
    </source>
</evidence>